<gene>
    <name evidence="2 4" type="ORF">P152DRAFT_299251</name>
</gene>
<evidence type="ECO:0000313" key="2">
    <source>
        <dbReference type="EMBL" id="KAF1813962.1"/>
    </source>
</evidence>
<reference evidence="2 4" key="1">
    <citation type="submission" date="2020-01" db="EMBL/GenBank/DDBJ databases">
        <authorList>
            <consortium name="DOE Joint Genome Institute"/>
            <person name="Haridas S."/>
            <person name="Albert R."/>
            <person name="Binder M."/>
            <person name="Bloem J."/>
            <person name="Labutti K."/>
            <person name="Salamov A."/>
            <person name="Andreopoulos B."/>
            <person name="Baker S.E."/>
            <person name="Barry K."/>
            <person name="Bills G."/>
            <person name="Bluhm B.H."/>
            <person name="Cannon C."/>
            <person name="Castanera R."/>
            <person name="Culley D.E."/>
            <person name="Daum C."/>
            <person name="Ezra D."/>
            <person name="Gonzalez J.B."/>
            <person name="Henrissat B."/>
            <person name="Kuo A."/>
            <person name="Liang C."/>
            <person name="Lipzen A."/>
            <person name="Lutzoni F."/>
            <person name="Magnuson J."/>
            <person name="Mondo S."/>
            <person name="Nolan M."/>
            <person name="Ohm R."/>
            <person name="Pangilinan J."/>
            <person name="Park H.-J."/>
            <person name="Ramirez L."/>
            <person name="Alfaro M."/>
            <person name="Sun H."/>
            <person name="Tritt A."/>
            <person name="Yoshinaga Y."/>
            <person name="Zwiers L.-H."/>
            <person name="Turgeon B.G."/>
            <person name="Goodwin S.B."/>
            <person name="Spatafora J.W."/>
            <person name="Crous P.W."/>
            <person name="Grigoriev I.V."/>
        </authorList>
    </citation>
    <scope>NUCLEOTIDE SEQUENCE</scope>
    <source>
        <strain evidence="2 4">CBS 781.70</strain>
    </source>
</reference>
<dbReference type="AlphaFoldDB" id="A0A6G1G7H6"/>
<dbReference type="RefSeq" id="XP_033535593.1">
    <property type="nucleotide sequence ID" value="XM_033675073.1"/>
</dbReference>
<sequence>MNRRPLYELHIPTLPIPLRARVPYTIDTSDTHHQNRPSHPRLTTPPLPLRTPRLNMPLPPTFKTSSTRAPLPRRIRVARARSPSGPEPARALRGAAGGDGFDAVE</sequence>
<proteinExistence type="predicted"/>
<accession>A0A6G1G7H6</accession>
<feature type="region of interest" description="Disordered" evidence="1">
    <location>
        <begin position="28"/>
        <end position="105"/>
    </location>
</feature>
<feature type="compositionally biased region" description="Gly residues" evidence="1">
    <location>
        <begin position="95"/>
        <end position="105"/>
    </location>
</feature>
<protein>
    <submittedName>
        <fullName evidence="2 4">Uncharacterized protein</fullName>
    </submittedName>
</protein>
<name>A0A6G1G7H6_9PEZI</name>
<evidence type="ECO:0000313" key="3">
    <source>
        <dbReference type="Proteomes" id="UP000504638"/>
    </source>
</evidence>
<reference evidence="4" key="2">
    <citation type="submission" date="2020-04" db="EMBL/GenBank/DDBJ databases">
        <authorList>
            <consortium name="NCBI Genome Project"/>
        </authorList>
    </citation>
    <scope>NUCLEOTIDE SEQUENCE</scope>
    <source>
        <strain evidence="4">CBS 781.70</strain>
    </source>
</reference>
<dbReference type="GeneID" id="54415643"/>
<dbReference type="Proteomes" id="UP000504638">
    <property type="component" value="Unplaced"/>
</dbReference>
<dbReference type="EMBL" id="ML975154">
    <property type="protein sequence ID" value="KAF1813962.1"/>
    <property type="molecule type" value="Genomic_DNA"/>
</dbReference>
<keyword evidence="3" id="KW-1185">Reference proteome</keyword>
<organism evidence="2">
    <name type="scientific">Eremomyces bilateralis CBS 781.70</name>
    <dbReference type="NCBI Taxonomy" id="1392243"/>
    <lineage>
        <taxon>Eukaryota</taxon>
        <taxon>Fungi</taxon>
        <taxon>Dikarya</taxon>
        <taxon>Ascomycota</taxon>
        <taxon>Pezizomycotina</taxon>
        <taxon>Dothideomycetes</taxon>
        <taxon>Dothideomycetes incertae sedis</taxon>
        <taxon>Eremomycetales</taxon>
        <taxon>Eremomycetaceae</taxon>
        <taxon>Eremomyces</taxon>
    </lineage>
</organism>
<evidence type="ECO:0000313" key="4">
    <source>
        <dbReference type="RefSeq" id="XP_033535593.1"/>
    </source>
</evidence>
<evidence type="ECO:0000256" key="1">
    <source>
        <dbReference type="SAM" id="MobiDB-lite"/>
    </source>
</evidence>
<reference evidence="4" key="3">
    <citation type="submission" date="2025-04" db="UniProtKB">
        <authorList>
            <consortium name="RefSeq"/>
        </authorList>
    </citation>
    <scope>IDENTIFICATION</scope>
    <source>
        <strain evidence="4">CBS 781.70</strain>
    </source>
</reference>